<dbReference type="EMBL" id="GBRH01241238">
    <property type="protein sequence ID" value="JAD56657.1"/>
    <property type="molecule type" value="Transcribed_RNA"/>
</dbReference>
<dbReference type="AlphaFoldDB" id="A0A0A9BBJ9"/>
<accession>A0A0A9BBJ9</accession>
<name>A0A0A9BBJ9_ARUDO</name>
<evidence type="ECO:0000313" key="1">
    <source>
        <dbReference type="EMBL" id="JAD56657.1"/>
    </source>
</evidence>
<protein>
    <submittedName>
        <fullName evidence="1">Uncharacterized protein</fullName>
    </submittedName>
</protein>
<reference evidence="1" key="2">
    <citation type="journal article" date="2015" name="Data Brief">
        <title>Shoot transcriptome of the giant reed, Arundo donax.</title>
        <authorList>
            <person name="Barrero R.A."/>
            <person name="Guerrero F.D."/>
            <person name="Moolhuijzen P."/>
            <person name="Goolsby J.A."/>
            <person name="Tidwell J."/>
            <person name="Bellgard S.E."/>
            <person name="Bellgard M.I."/>
        </authorList>
    </citation>
    <scope>NUCLEOTIDE SEQUENCE</scope>
    <source>
        <tissue evidence="1">Shoot tissue taken approximately 20 cm above the soil surface</tissue>
    </source>
</reference>
<sequence length="35" mass="3832">MCGQLVTVVVAVVLAGAQDLKVLVHRTFSSLYREQ</sequence>
<reference evidence="1" key="1">
    <citation type="submission" date="2014-09" db="EMBL/GenBank/DDBJ databases">
        <authorList>
            <person name="Magalhaes I.L.F."/>
            <person name="Oliveira U."/>
            <person name="Santos F.R."/>
            <person name="Vidigal T.H.D.A."/>
            <person name="Brescovit A.D."/>
            <person name="Santos A.J."/>
        </authorList>
    </citation>
    <scope>NUCLEOTIDE SEQUENCE</scope>
    <source>
        <tissue evidence="1">Shoot tissue taken approximately 20 cm above the soil surface</tissue>
    </source>
</reference>
<proteinExistence type="predicted"/>
<organism evidence="1">
    <name type="scientific">Arundo donax</name>
    <name type="common">Giant reed</name>
    <name type="synonym">Donax arundinaceus</name>
    <dbReference type="NCBI Taxonomy" id="35708"/>
    <lineage>
        <taxon>Eukaryota</taxon>
        <taxon>Viridiplantae</taxon>
        <taxon>Streptophyta</taxon>
        <taxon>Embryophyta</taxon>
        <taxon>Tracheophyta</taxon>
        <taxon>Spermatophyta</taxon>
        <taxon>Magnoliopsida</taxon>
        <taxon>Liliopsida</taxon>
        <taxon>Poales</taxon>
        <taxon>Poaceae</taxon>
        <taxon>PACMAD clade</taxon>
        <taxon>Arundinoideae</taxon>
        <taxon>Arundineae</taxon>
        <taxon>Arundo</taxon>
    </lineage>
</organism>